<dbReference type="Pfam" id="PF02891">
    <property type="entry name" value="zf-MIZ"/>
    <property type="match status" value="1"/>
</dbReference>
<dbReference type="GO" id="GO:0016874">
    <property type="term" value="F:ligase activity"/>
    <property type="evidence" value="ECO:0007669"/>
    <property type="project" value="UniProtKB-KW"/>
</dbReference>
<evidence type="ECO:0000313" key="7">
    <source>
        <dbReference type="EMBL" id="KAL1192951.1"/>
    </source>
</evidence>
<feature type="region of interest" description="Disordered" evidence="5">
    <location>
        <begin position="836"/>
        <end position="871"/>
    </location>
</feature>
<accession>A0ABD0ZG12</accession>
<evidence type="ECO:0000256" key="4">
    <source>
        <dbReference type="PROSITE-ProRule" id="PRU00452"/>
    </source>
</evidence>
<evidence type="ECO:0000256" key="2">
    <source>
        <dbReference type="ARBA" id="ARBA00022771"/>
    </source>
</evidence>
<feature type="domain" description="SP-RING-type" evidence="6">
    <location>
        <begin position="274"/>
        <end position="355"/>
    </location>
</feature>
<dbReference type="EMBL" id="JBANAX010000803">
    <property type="protein sequence ID" value="KAL1192951.1"/>
    <property type="molecule type" value="Genomic_DNA"/>
</dbReference>
<evidence type="ECO:0000313" key="8">
    <source>
        <dbReference type="Proteomes" id="UP001558713"/>
    </source>
</evidence>
<dbReference type="AlphaFoldDB" id="A0ABD0ZG12"/>
<evidence type="ECO:0000256" key="1">
    <source>
        <dbReference type="ARBA" id="ARBA00022723"/>
    </source>
</evidence>
<dbReference type="Gene3D" id="3.30.40.10">
    <property type="entry name" value="Zinc/RING finger domain, C3HC4 (zinc finger)"/>
    <property type="match status" value="1"/>
</dbReference>
<comment type="caution">
    <text evidence="7">The sequence shown here is derived from an EMBL/GenBank/DDBJ whole genome shotgun (WGS) entry which is preliminary data.</text>
</comment>
<dbReference type="InterPro" id="IPR004181">
    <property type="entry name" value="Znf_MIZ"/>
</dbReference>
<dbReference type="PROSITE" id="PS51044">
    <property type="entry name" value="ZF_SP_RING"/>
    <property type="match status" value="1"/>
</dbReference>
<organism evidence="7 8">
    <name type="scientific">Cardamine amara subsp. amara</name>
    <dbReference type="NCBI Taxonomy" id="228776"/>
    <lineage>
        <taxon>Eukaryota</taxon>
        <taxon>Viridiplantae</taxon>
        <taxon>Streptophyta</taxon>
        <taxon>Embryophyta</taxon>
        <taxon>Tracheophyta</taxon>
        <taxon>Spermatophyta</taxon>
        <taxon>Magnoliopsida</taxon>
        <taxon>eudicotyledons</taxon>
        <taxon>Gunneridae</taxon>
        <taxon>Pentapetalae</taxon>
        <taxon>rosids</taxon>
        <taxon>malvids</taxon>
        <taxon>Brassicales</taxon>
        <taxon>Brassicaceae</taxon>
        <taxon>Cardamineae</taxon>
        <taxon>Cardamine</taxon>
    </lineage>
</organism>
<name>A0ABD0ZG12_CARAN</name>
<keyword evidence="7" id="KW-0436">Ligase</keyword>
<evidence type="ECO:0000256" key="5">
    <source>
        <dbReference type="SAM" id="MobiDB-lite"/>
    </source>
</evidence>
<keyword evidence="8" id="KW-1185">Reference proteome</keyword>
<gene>
    <name evidence="7" type="ORF">V5N11_022710</name>
</gene>
<dbReference type="GO" id="GO:0016925">
    <property type="term" value="P:protein sumoylation"/>
    <property type="evidence" value="ECO:0007669"/>
    <property type="project" value="UniProtKB-ARBA"/>
</dbReference>
<dbReference type="PANTHER" id="PTHR10782">
    <property type="entry name" value="ZINC FINGER MIZ DOMAIN-CONTAINING PROTEIN"/>
    <property type="match status" value="1"/>
</dbReference>
<protein>
    <submittedName>
        <fullName evidence="7">E4 SUMO-protein ligase PIAL1</fullName>
    </submittedName>
</protein>
<evidence type="ECO:0000259" key="6">
    <source>
        <dbReference type="PROSITE" id="PS51044"/>
    </source>
</evidence>
<dbReference type="GO" id="GO:0019789">
    <property type="term" value="F:SUMO transferase activity"/>
    <property type="evidence" value="ECO:0007669"/>
    <property type="project" value="UniProtKB-ARBA"/>
</dbReference>
<dbReference type="InterPro" id="IPR013083">
    <property type="entry name" value="Znf_RING/FYVE/PHD"/>
</dbReference>
<dbReference type="GO" id="GO:0008270">
    <property type="term" value="F:zinc ion binding"/>
    <property type="evidence" value="ECO:0007669"/>
    <property type="project" value="UniProtKB-KW"/>
</dbReference>
<proteinExistence type="predicted"/>
<evidence type="ECO:0000256" key="3">
    <source>
        <dbReference type="ARBA" id="ARBA00022833"/>
    </source>
</evidence>
<keyword evidence="2 4" id="KW-0863">Zinc-finger</keyword>
<sequence>MAIPALSRNILQSTRRFRADIESVELQASCISLAREIDAAVGRDEVPENVQELASILNNLCHRRCDDHQTRAVIMMLLISVKSACQLGWFPQREAHELLAIIDLMWKNFSSPENGTPSVNNPITLIPQVMERFYPSVKLGHILLSFEAKPESKVLLKDFHISKKMPHSPKERVGLFVVRTEDISKSNCIIHPQEVSFLLNGKGVENRVNISMDSGPQRPTNVTALLNAGTNVLQAIGCFGGSYFVVIAFMDTTPLPDKPLLKDYVYSEVIDSNSDGDIVEGASRISLSCPISRSRIKLPVKGHVCKHLQCFDYWNYVNINTRIPSWRCPHCNQSVCYTDIRVDQNMIKILESVGHTAKYVVISADGSWMVVTENDENVELVPETTQDHVDLNSFLNSGPTVLDLTGDDGEMETAGSNQANEQKPCLAETQGPSNVTHKPATDYTMLNQSSASINTLPQLPQTWNAFDGQQFVNLPQVANSRDSAARQASPMTFVPTPSPQPQDRLATNAANFHTSIPAAQSSQFQGSNVTSLGHCLGRTSDLRERWNHIYGSSMYQSHLPPIPPSQYHYAMQNERLSTRSMSPVHQRPMPSSVSHPQTLHVNYGGNADQRPHLQTLPVHYGRNTDQRQMPSTVSHPQTLHVNYGGNTHERPMPSSITHPQTLPVNYGRNTDQRQVPSSITHLQTLPANYRTTADQRPAPSSITHRQNLPVNYGGNADQTPMYRPMPSSNTHLQTLPANYRGTADQRPMQIPNPGGGTMGRFSSRELMNLTSASTANWQPQSRMRGSLEPGSTGYEHMIIQPTQPVQAQAQTLPPPQSTTNNSAADQIREFLVHPSYPIGRNETQGGSSGSLPVTEGLGSSGSFWSMPPETW</sequence>
<reference evidence="7 8" key="1">
    <citation type="submission" date="2024-04" db="EMBL/GenBank/DDBJ databases">
        <title>Genome assembly C_amara_ONT_v2.</title>
        <authorList>
            <person name="Yant L."/>
            <person name="Moore C."/>
            <person name="Slenker M."/>
        </authorList>
    </citation>
    <scope>NUCLEOTIDE SEQUENCE [LARGE SCALE GENOMIC DNA]</scope>
    <source>
        <tissue evidence="7">Leaf</tissue>
    </source>
</reference>
<dbReference type="Proteomes" id="UP001558713">
    <property type="component" value="Unassembled WGS sequence"/>
</dbReference>
<dbReference type="PANTHER" id="PTHR10782:SF68">
    <property type="entry name" value="E4 SUMO-PROTEIN LIGASE PIAL1"/>
    <property type="match status" value="1"/>
</dbReference>
<feature type="compositionally biased region" description="Polar residues" evidence="5">
    <location>
        <begin position="841"/>
        <end position="851"/>
    </location>
</feature>
<keyword evidence="1" id="KW-0479">Metal-binding</keyword>
<feature type="compositionally biased region" description="Polar residues" evidence="5">
    <location>
        <begin position="772"/>
        <end position="783"/>
    </location>
</feature>
<dbReference type="CDD" id="cd16650">
    <property type="entry name" value="SP-RING_PIAS-like"/>
    <property type="match status" value="1"/>
</dbReference>
<feature type="region of interest" description="Disordered" evidence="5">
    <location>
        <begin position="772"/>
        <end position="794"/>
    </location>
</feature>
<keyword evidence="3" id="KW-0862">Zinc</keyword>